<dbReference type="PROSITE" id="PS51482">
    <property type="entry name" value="DEGV"/>
    <property type="match status" value="1"/>
</dbReference>
<keyword evidence="2" id="KW-0446">Lipid-binding</keyword>
<dbReference type="Gene3D" id="3.40.50.10170">
    <property type="match status" value="1"/>
</dbReference>
<organism evidence="3 4">
    <name type="scientific">Metabacillus niabensis</name>
    <dbReference type="NCBI Taxonomy" id="324854"/>
    <lineage>
        <taxon>Bacteria</taxon>
        <taxon>Bacillati</taxon>
        <taxon>Bacillota</taxon>
        <taxon>Bacilli</taxon>
        <taxon>Bacillales</taxon>
        <taxon>Bacillaceae</taxon>
        <taxon>Metabacillus</taxon>
    </lineage>
</organism>
<dbReference type="InterPro" id="IPR050270">
    <property type="entry name" value="DegV_domain_contain"/>
</dbReference>
<dbReference type="Pfam" id="PF02645">
    <property type="entry name" value="DegV"/>
    <property type="match status" value="1"/>
</dbReference>
<comment type="function">
    <text evidence="1">May bind long-chain fatty acids, such as palmitate, and may play a role in lipid transport or fatty acid metabolism.</text>
</comment>
<proteinExistence type="predicted"/>
<evidence type="ECO:0000256" key="2">
    <source>
        <dbReference type="ARBA" id="ARBA00023121"/>
    </source>
</evidence>
<dbReference type="EMBL" id="JAUSTZ010000002">
    <property type="protein sequence ID" value="MDQ0225215.1"/>
    <property type="molecule type" value="Genomic_DNA"/>
</dbReference>
<dbReference type="SUPFAM" id="SSF82549">
    <property type="entry name" value="DAK1/DegV-like"/>
    <property type="match status" value="1"/>
</dbReference>
<reference evidence="3 4" key="1">
    <citation type="submission" date="2023-07" db="EMBL/GenBank/DDBJ databases">
        <title>Genomic Encyclopedia of Type Strains, Phase IV (KMG-IV): sequencing the most valuable type-strain genomes for metagenomic binning, comparative biology and taxonomic classification.</title>
        <authorList>
            <person name="Goeker M."/>
        </authorList>
    </citation>
    <scope>NUCLEOTIDE SEQUENCE [LARGE SCALE GENOMIC DNA]</scope>
    <source>
        <strain evidence="3 4">DSM 17723</strain>
    </source>
</reference>
<comment type="caution">
    <text evidence="3">The sequence shown here is derived from an EMBL/GenBank/DDBJ whole genome shotgun (WGS) entry which is preliminary data.</text>
</comment>
<dbReference type="InterPro" id="IPR043168">
    <property type="entry name" value="DegV_C"/>
</dbReference>
<evidence type="ECO:0000313" key="4">
    <source>
        <dbReference type="Proteomes" id="UP001232245"/>
    </source>
</evidence>
<evidence type="ECO:0000313" key="3">
    <source>
        <dbReference type="EMBL" id="MDQ0225215.1"/>
    </source>
</evidence>
<protein>
    <submittedName>
        <fullName evidence="3">DegV family protein with EDD domain</fullName>
    </submittedName>
</protein>
<gene>
    <name evidence="3" type="ORF">J2S02_001544</name>
</gene>
<keyword evidence="4" id="KW-1185">Reference proteome</keyword>
<dbReference type="NCBIfam" id="TIGR00762">
    <property type="entry name" value="DegV"/>
    <property type="match status" value="1"/>
</dbReference>
<sequence>MNLSNVKVVTDSTIDIDQKLVEKYGITIVPLSITIDNHTYIDGIDLKADEFIDKMKVASELPKSSQPSTGTFLEVYDRLGEDGSSVISIHMTQTLSGTIQSAQGASQMTNTDVTVIDSMFISKALGFQVLEAAKMAKEGYEKEKIVKRLEVIRQNTRLYITVDTLENLAKGGRIGRGKALIGSLLNVKPIASLQEGVYTPISKVRSHSQAIKYLVKQFAEDVKGKTVKAVGIAHADAHDLAAKLKQALIEFAPNCQIDISYTTPIISTHTGPGAIGFMFFSE</sequence>
<dbReference type="PANTHER" id="PTHR33434">
    <property type="entry name" value="DEGV DOMAIN-CONTAINING PROTEIN DR_1986-RELATED"/>
    <property type="match status" value="1"/>
</dbReference>
<dbReference type="InterPro" id="IPR003797">
    <property type="entry name" value="DegV"/>
</dbReference>
<accession>A0ABT9Z1P6</accession>
<dbReference type="Proteomes" id="UP001232245">
    <property type="component" value="Unassembled WGS sequence"/>
</dbReference>
<dbReference type="PANTHER" id="PTHR33434:SF8">
    <property type="entry name" value="DEGV DOMAIN-CONTAINING PROTEIN SPR1019"/>
    <property type="match status" value="1"/>
</dbReference>
<evidence type="ECO:0000256" key="1">
    <source>
        <dbReference type="ARBA" id="ARBA00003238"/>
    </source>
</evidence>
<dbReference type="Gene3D" id="3.30.1180.10">
    <property type="match status" value="1"/>
</dbReference>
<name>A0ABT9Z1P6_9BACI</name>